<evidence type="ECO:0000256" key="2">
    <source>
        <dbReference type="SAM" id="SignalP"/>
    </source>
</evidence>
<organism evidence="3 4">
    <name type="scientific">Microbulbifer yueqingensis</name>
    <dbReference type="NCBI Taxonomy" id="658219"/>
    <lineage>
        <taxon>Bacteria</taxon>
        <taxon>Pseudomonadati</taxon>
        <taxon>Pseudomonadota</taxon>
        <taxon>Gammaproteobacteria</taxon>
        <taxon>Cellvibrionales</taxon>
        <taxon>Microbulbiferaceae</taxon>
        <taxon>Microbulbifer</taxon>
    </lineage>
</organism>
<dbReference type="AlphaFoldDB" id="A0A1G9CWX2"/>
<keyword evidence="1" id="KW-0175">Coiled coil</keyword>
<accession>A0A1G9CWX2</accession>
<feature type="coiled-coil region" evidence="1">
    <location>
        <begin position="110"/>
        <end position="137"/>
    </location>
</feature>
<dbReference type="RefSeq" id="WP_091515011.1">
    <property type="nucleotide sequence ID" value="NZ_FNFH01000005.1"/>
</dbReference>
<feature type="signal peptide" evidence="2">
    <location>
        <begin position="1"/>
        <end position="24"/>
    </location>
</feature>
<dbReference type="EMBL" id="FNFH01000005">
    <property type="protein sequence ID" value="SDK56159.1"/>
    <property type="molecule type" value="Genomic_DNA"/>
</dbReference>
<keyword evidence="2" id="KW-0732">Signal</keyword>
<evidence type="ECO:0000313" key="3">
    <source>
        <dbReference type="EMBL" id="SDK56159.1"/>
    </source>
</evidence>
<reference evidence="4" key="1">
    <citation type="submission" date="2016-10" db="EMBL/GenBank/DDBJ databases">
        <authorList>
            <person name="Varghese N."/>
            <person name="Submissions S."/>
        </authorList>
    </citation>
    <scope>NUCLEOTIDE SEQUENCE [LARGE SCALE GENOMIC DNA]</scope>
    <source>
        <strain evidence="4">CGMCC 1.10658</strain>
    </source>
</reference>
<protein>
    <recommendedName>
        <fullName evidence="5">DUF2059 domain-containing protein</fullName>
    </recommendedName>
</protein>
<keyword evidence="4" id="KW-1185">Reference proteome</keyword>
<feature type="chain" id="PRO_5011512496" description="DUF2059 domain-containing protein" evidence="2">
    <location>
        <begin position="25"/>
        <end position="188"/>
    </location>
</feature>
<dbReference type="OrthoDB" id="5738814at2"/>
<evidence type="ECO:0000313" key="4">
    <source>
        <dbReference type="Proteomes" id="UP000199305"/>
    </source>
</evidence>
<gene>
    <name evidence="3" type="ORF">SAMN05216212_2654</name>
</gene>
<proteinExistence type="predicted"/>
<dbReference type="Proteomes" id="UP000199305">
    <property type="component" value="Unassembled WGS sequence"/>
</dbReference>
<evidence type="ECO:0008006" key="5">
    <source>
        <dbReference type="Google" id="ProtNLM"/>
    </source>
</evidence>
<sequence>MMRKKLLVLGLAAGSYLALPVAMAQDTESQQDLDITLSVVEDTQDAQDLLNSIELPPELREMAEQQLAAVMAAVEAARQKGGQHSSHSGETEAIVAEALARSRDMTASNIESANAAAADAQLAAEATREAIEEAVKNGLTGAEVEGIIEQMMQDILNSLPADIREQMPSDIGSIIEDARNSASETPDG</sequence>
<dbReference type="STRING" id="658219.SAMN05216212_2654"/>
<name>A0A1G9CWX2_9GAMM</name>
<evidence type="ECO:0000256" key="1">
    <source>
        <dbReference type="SAM" id="Coils"/>
    </source>
</evidence>